<dbReference type="HOGENOM" id="CLU_2089039_0_0_1"/>
<dbReference type="Gramene" id="Solyc05g025660.1.1">
    <property type="protein sequence ID" value="Solyc05g025660.1.1"/>
    <property type="gene ID" value="Solyc05g025660.1"/>
</dbReference>
<dbReference type="Pfam" id="PF00854">
    <property type="entry name" value="PTR2"/>
    <property type="match status" value="1"/>
</dbReference>
<sequence length="117" mass="12789">MQTLSFEELEISNDGSPAFTSAFLFNSLLDFFAVGSTIITSTCSVICSAAFSKELYTILYVTRFVAAGIRPCVSSFGADQLDERSRNYVSHLDKFFTLFNLSVTVGATIDFPAVVNI</sequence>
<dbReference type="PhylomeDB" id="K4BZV4"/>
<dbReference type="SMR" id="K4BZV4"/>
<evidence type="ECO:0000256" key="4">
    <source>
        <dbReference type="ARBA" id="ARBA00023136"/>
    </source>
</evidence>
<evidence type="ECO:0000256" key="5">
    <source>
        <dbReference type="ARBA" id="ARBA00044504"/>
    </source>
</evidence>
<dbReference type="GO" id="GO:0022857">
    <property type="term" value="F:transmembrane transporter activity"/>
    <property type="evidence" value="ECO:0007669"/>
    <property type="project" value="InterPro"/>
</dbReference>
<dbReference type="EnsemblPlants" id="Solyc05g025660.1.1">
    <property type="protein sequence ID" value="Solyc05g025660.1.1"/>
    <property type="gene ID" value="Solyc05g025660.1"/>
</dbReference>
<organism evidence="6">
    <name type="scientific">Solanum lycopersicum</name>
    <name type="common">Tomato</name>
    <name type="synonym">Lycopersicon esculentum</name>
    <dbReference type="NCBI Taxonomy" id="4081"/>
    <lineage>
        <taxon>Eukaryota</taxon>
        <taxon>Viridiplantae</taxon>
        <taxon>Streptophyta</taxon>
        <taxon>Embryophyta</taxon>
        <taxon>Tracheophyta</taxon>
        <taxon>Spermatophyta</taxon>
        <taxon>Magnoliopsida</taxon>
        <taxon>eudicotyledons</taxon>
        <taxon>Gunneridae</taxon>
        <taxon>Pentapetalae</taxon>
        <taxon>asterids</taxon>
        <taxon>lamiids</taxon>
        <taxon>Solanales</taxon>
        <taxon>Solanaceae</taxon>
        <taxon>Solanoideae</taxon>
        <taxon>Solaneae</taxon>
        <taxon>Solanum</taxon>
        <taxon>Solanum subgen. Lycopersicon</taxon>
    </lineage>
</organism>
<accession>K4BZV4</accession>
<evidence type="ECO:0000256" key="3">
    <source>
        <dbReference type="ARBA" id="ARBA00022989"/>
    </source>
</evidence>
<keyword evidence="2" id="KW-0812">Transmembrane</keyword>
<dbReference type="eggNOG" id="KOG1237">
    <property type="taxonomic scope" value="Eukaryota"/>
</dbReference>
<reference evidence="6" key="2">
    <citation type="submission" date="2015-06" db="UniProtKB">
        <authorList>
            <consortium name="EnsemblPlants"/>
        </authorList>
    </citation>
    <scope>IDENTIFICATION</scope>
    <source>
        <strain evidence="6">cv. Heinz 1706</strain>
    </source>
</reference>
<evidence type="ECO:0000256" key="2">
    <source>
        <dbReference type="ARBA" id="ARBA00022692"/>
    </source>
</evidence>
<keyword evidence="3" id="KW-1133">Transmembrane helix</keyword>
<evidence type="ECO:0000313" key="6">
    <source>
        <dbReference type="EnsemblPlants" id="Solyc05g025660.1.1"/>
    </source>
</evidence>
<dbReference type="InterPro" id="IPR036259">
    <property type="entry name" value="MFS_trans_sf"/>
</dbReference>
<proteinExistence type="inferred from homology"/>
<dbReference type="InParanoid" id="K4BZV4"/>
<dbReference type="Proteomes" id="UP000004994">
    <property type="component" value="Chromosome 5"/>
</dbReference>
<dbReference type="InterPro" id="IPR000109">
    <property type="entry name" value="POT_fam"/>
</dbReference>
<comment type="similarity">
    <text evidence="5">Belongs to the major facilitator superfamily. Phosphate:H(+) symporter (TC 2.A.1.9) family.</text>
</comment>
<evidence type="ECO:0000256" key="1">
    <source>
        <dbReference type="ARBA" id="ARBA00004141"/>
    </source>
</evidence>
<protein>
    <submittedName>
        <fullName evidence="6">Uncharacterized protein</fullName>
    </submittedName>
</protein>
<name>K4BZV4_SOLLC</name>
<dbReference type="PaxDb" id="4081-Solyc05g025660.1.1"/>
<comment type="subcellular location">
    <subcellularLocation>
        <location evidence="1">Membrane</location>
        <topology evidence="1">Multi-pass membrane protein</topology>
    </subcellularLocation>
</comment>
<keyword evidence="7" id="KW-1185">Reference proteome</keyword>
<dbReference type="STRING" id="4081.K4BZV4"/>
<keyword evidence="4" id="KW-0472">Membrane</keyword>
<reference evidence="6" key="1">
    <citation type="journal article" date="2012" name="Nature">
        <title>The tomato genome sequence provides insights into fleshy fruit evolution.</title>
        <authorList>
            <consortium name="Tomato Genome Consortium"/>
        </authorList>
    </citation>
    <scope>NUCLEOTIDE SEQUENCE [LARGE SCALE GENOMIC DNA]</scope>
    <source>
        <strain evidence="6">cv. Heinz 1706</strain>
    </source>
</reference>
<dbReference type="AlphaFoldDB" id="K4BZV4"/>
<evidence type="ECO:0000313" key="7">
    <source>
        <dbReference type="Proteomes" id="UP000004994"/>
    </source>
</evidence>
<dbReference type="Gene3D" id="1.20.1250.20">
    <property type="entry name" value="MFS general substrate transporter like domains"/>
    <property type="match status" value="1"/>
</dbReference>
<dbReference type="GO" id="GO:0016020">
    <property type="term" value="C:membrane"/>
    <property type="evidence" value="ECO:0007669"/>
    <property type="project" value="UniProtKB-SubCell"/>
</dbReference>